<evidence type="ECO:0000313" key="9">
    <source>
        <dbReference type="EMBL" id="GAA4374793.1"/>
    </source>
</evidence>
<dbReference type="InterPro" id="IPR035965">
    <property type="entry name" value="PAS-like_dom_sf"/>
</dbReference>
<dbReference type="SUPFAM" id="SSF55785">
    <property type="entry name" value="PYP-like sensor domain (PAS domain)"/>
    <property type="match status" value="4"/>
</dbReference>
<feature type="domain" description="PAC" evidence="8">
    <location>
        <begin position="220"/>
        <end position="272"/>
    </location>
</feature>
<dbReference type="PANTHER" id="PTHR43304">
    <property type="entry name" value="PHYTOCHROME-LIKE PROTEIN CPH1"/>
    <property type="match status" value="1"/>
</dbReference>
<feature type="domain" description="PAS" evidence="7">
    <location>
        <begin position="411"/>
        <end position="480"/>
    </location>
</feature>
<reference evidence="10" key="1">
    <citation type="journal article" date="2019" name="Int. J. Syst. Evol. Microbiol.">
        <title>The Global Catalogue of Microorganisms (GCM) 10K type strain sequencing project: providing services to taxonomists for standard genome sequencing and annotation.</title>
        <authorList>
            <consortium name="The Broad Institute Genomics Platform"/>
            <consortium name="The Broad Institute Genome Sequencing Center for Infectious Disease"/>
            <person name="Wu L."/>
            <person name="Ma J."/>
        </authorList>
    </citation>
    <scope>NUCLEOTIDE SEQUENCE [LARGE SCALE GENOMIC DNA]</scope>
    <source>
        <strain evidence="10">JCM 17924</strain>
    </source>
</reference>
<feature type="domain" description="PAS" evidence="7">
    <location>
        <begin position="147"/>
        <end position="217"/>
    </location>
</feature>
<name>A0ABP8IUY2_9BACT</name>
<dbReference type="CDD" id="cd00130">
    <property type="entry name" value="PAS"/>
    <property type="match status" value="3"/>
</dbReference>
<dbReference type="SUPFAM" id="SSF47384">
    <property type="entry name" value="Homodimeric domain of signal transducing histidine kinase"/>
    <property type="match status" value="1"/>
</dbReference>
<keyword evidence="10" id="KW-1185">Reference proteome</keyword>
<dbReference type="Pfam" id="PF08447">
    <property type="entry name" value="PAS_3"/>
    <property type="match status" value="3"/>
</dbReference>
<gene>
    <name evidence="9" type="ORF">GCM10023186_06630</name>
</gene>
<evidence type="ECO:0000256" key="3">
    <source>
        <dbReference type="ARBA" id="ARBA00022553"/>
    </source>
</evidence>
<dbReference type="InterPro" id="IPR013655">
    <property type="entry name" value="PAS_fold_3"/>
</dbReference>
<dbReference type="PROSITE" id="PS50109">
    <property type="entry name" value="HIS_KIN"/>
    <property type="match status" value="1"/>
</dbReference>
<evidence type="ECO:0000256" key="5">
    <source>
        <dbReference type="ARBA" id="ARBA00022777"/>
    </source>
</evidence>
<dbReference type="InterPro" id="IPR013656">
    <property type="entry name" value="PAS_4"/>
</dbReference>
<dbReference type="InterPro" id="IPR000014">
    <property type="entry name" value="PAS"/>
</dbReference>
<dbReference type="PROSITE" id="PS50113">
    <property type="entry name" value="PAC"/>
    <property type="match status" value="3"/>
</dbReference>
<dbReference type="InterPro" id="IPR003594">
    <property type="entry name" value="HATPase_dom"/>
</dbReference>
<dbReference type="SUPFAM" id="SSF55874">
    <property type="entry name" value="ATPase domain of HSP90 chaperone/DNA topoisomerase II/histidine kinase"/>
    <property type="match status" value="1"/>
</dbReference>
<dbReference type="InterPro" id="IPR036097">
    <property type="entry name" value="HisK_dim/P_sf"/>
</dbReference>
<feature type="domain" description="PAS" evidence="7">
    <location>
        <begin position="537"/>
        <end position="608"/>
    </location>
</feature>
<organism evidence="9 10">
    <name type="scientific">Hymenobacter koreensis</name>
    <dbReference type="NCBI Taxonomy" id="1084523"/>
    <lineage>
        <taxon>Bacteria</taxon>
        <taxon>Pseudomonadati</taxon>
        <taxon>Bacteroidota</taxon>
        <taxon>Cytophagia</taxon>
        <taxon>Cytophagales</taxon>
        <taxon>Hymenobacteraceae</taxon>
        <taxon>Hymenobacter</taxon>
    </lineage>
</organism>
<dbReference type="Gene3D" id="1.10.287.130">
    <property type="match status" value="1"/>
</dbReference>
<dbReference type="NCBIfam" id="TIGR00229">
    <property type="entry name" value="sensory_box"/>
    <property type="match status" value="3"/>
</dbReference>
<dbReference type="Gene3D" id="3.30.565.10">
    <property type="entry name" value="Histidine kinase-like ATPase, C-terminal domain"/>
    <property type="match status" value="1"/>
</dbReference>
<dbReference type="InterPro" id="IPR003661">
    <property type="entry name" value="HisK_dim/P_dom"/>
</dbReference>
<dbReference type="InterPro" id="IPR052162">
    <property type="entry name" value="Sensor_kinase/Photoreceptor"/>
</dbReference>
<dbReference type="RefSeq" id="WP_345221382.1">
    <property type="nucleotide sequence ID" value="NZ_BAABHA010000002.1"/>
</dbReference>
<dbReference type="SMART" id="SM00388">
    <property type="entry name" value="HisKA"/>
    <property type="match status" value="1"/>
</dbReference>
<dbReference type="SMART" id="SM00086">
    <property type="entry name" value="PAC"/>
    <property type="match status" value="3"/>
</dbReference>
<dbReference type="Pfam" id="PF02518">
    <property type="entry name" value="HATPase_c"/>
    <property type="match status" value="1"/>
</dbReference>
<protein>
    <recommendedName>
        <fullName evidence="2">histidine kinase</fullName>
        <ecNumber evidence="2">2.7.13.3</ecNumber>
    </recommendedName>
</protein>
<dbReference type="InterPro" id="IPR005467">
    <property type="entry name" value="His_kinase_dom"/>
</dbReference>
<dbReference type="SMART" id="SM00387">
    <property type="entry name" value="HATPase_c"/>
    <property type="match status" value="1"/>
</dbReference>
<dbReference type="CDD" id="cd00082">
    <property type="entry name" value="HisKA"/>
    <property type="match status" value="1"/>
</dbReference>
<proteinExistence type="predicted"/>
<dbReference type="PANTHER" id="PTHR43304:SF1">
    <property type="entry name" value="PAC DOMAIN-CONTAINING PROTEIN"/>
    <property type="match status" value="1"/>
</dbReference>
<dbReference type="InterPro" id="IPR000700">
    <property type="entry name" value="PAS-assoc_C"/>
</dbReference>
<dbReference type="InterPro" id="IPR004358">
    <property type="entry name" value="Sig_transdc_His_kin-like_C"/>
</dbReference>
<comment type="catalytic activity">
    <reaction evidence="1">
        <text>ATP + protein L-histidine = ADP + protein N-phospho-L-histidine.</text>
        <dbReference type="EC" id="2.7.13.3"/>
    </reaction>
</comment>
<evidence type="ECO:0000259" key="6">
    <source>
        <dbReference type="PROSITE" id="PS50109"/>
    </source>
</evidence>
<dbReference type="EC" id="2.7.13.3" evidence="2"/>
<keyword evidence="5" id="KW-0418">Kinase</keyword>
<accession>A0ABP8IUY2</accession>
<dbReference type="Pfam" id="PF08448">
    <property type="entry name" value="PAS_4"/>
    <property type="match status" value="1"/>
</dbReference>
<evidence type="ECO:0000256" key="1">
    <source>
        <dbReference type="ARBA" id="ARBA00000085"/>
    </source>
</evidence>
<dbReference type="SMART" id="SM00091">
    <property type="entry name" value="PAS"/>
    <property type="match status" value="5"/>
</dbReference>
<dbReference type="InterPro" id="IPR001610">
    <property type="entry name" value="PAC"/>
</dbReference>
<dbReference type="Proteomes" id="UP001500454">
    <property type="component" value="Unassembled WGS sequence"/>
</dbReference>
<evidence type="ECO:0000256" key="2">
    <source>
        <dbReference type="ARBA" id="ARBA00012438"/>
    </source>
</evidence>
<evidence type="ECO:0000259" key="8">
    <source>
        <dbReference type="PROSITE" id="PS50113"/>
    </source>
</evidence>
<sequence length="900" mass="101894">MHASAPLPDYLLLFRHWPGNYLLLLPDATVIDTTNAHAAASYKSREEVVGRPLLEVFPVTDAAEAAVLLASLAWVRQNLAPHTLPVLRYHLEKPAAQGGGFEEMYWQATHFPVLDEAGQLRYILQKTDDVTAQHRLEHQNQAALTESQDLNRFLLEDLPVMIWLTQPDGLATYRNPQWRRYTGRSEGPDNAVDWIEDLHPDDRQRVAQAWQQAVAAGATYEVEYRLRRYDGQYRWQLVRGVPRRNAAGEILAWAGTATEIHDQKLAQHKTEARDEQLRQILGQVPAFIATVNGPEHRFTFFTPSYNELMGGRVQLGLPAAELLPEVAQQGFVELLETVYRSNTPYIGLETPIHLLNPATGTLQEHYLDFVYQPLSNAQGQPDGIMAFGVEVTKQVRARQQAEALQLEMQRRDEQLRILAATVPVFISTLDLAGAVTYINDSAFEYTGESRSGAAAGLWNAIHPDDVEALTTSHALALASLRPWQSPPFRFRRHDGQYRWFLTRQQPYYDADGQVVGFSAATVEIHEQQELQAQLQQSEAHFRFLAESVPQIIWTATADGQVDYFNERVLEATGLRPDQCLGSSAWGALIHPEDQLRTFAVWEQAYSSGQRYEIEYRFITPADGYRWYLGRAEPLRNEAGEVVRWFGSCTDIHDVKQAQQQLLLQNAQLTQTTQALDNFVYTASHDLKQPVNNMAGIFQELIRTAQFHDPETELLTGMFERALQQIHSTIQDLTDVVQVQRHHQHLQTEPVELRPFMQEVIGSMQSEADRLGALFELDFDQVPTLLFVRPNLQSILYNLLSNSLKYAHPERPPRVRVSARTAPNSGTLLVFEDNGLGLDLPRYGPELFQLFRRFHDHVPGSGMGLYLVQRIVQQAGGKIEVSSTPGFGTTFRILLPANEHA</sequence>
<comment type="caution">
    <text evidence="9">The sequence shown here is derived from an EMBL/GenBank/DDBJ whole genome shotgun (WGS) entry which is preliminary data.</text>
</comment>
<dbReference type="Gene3D" id="3.30.450.20">
    <property type="entry name" value="PAS domain"/>
    <property type="match status" value="5"/>
</dbReference>
<keyword evidence="3" id="KW-0597">Phosphoprotein</keyword>
<keyword evidence="4" id="KW-0808">Transferase</keyword>
<dbReference type="EMBL" id="BAABHA010000002">
    <property type="protein sequence ID" value="GAA4374793.1"/>
    <property type="molecule type" value="Genomic_DNA"/>
</dbReference>
<evidence type="ECO:0000259" key="7">
    <source>
        <dbReference type="PROSITE" id="PS50112"/>
    </source>
</evidence>
<dbReference type="PROSITE" id="PS50112">
    <property type="entry name" value="PAS"/>
    <property type="match status" value="3"/>
</dbReference>
<dbReference type="InterPro" id="IPR036890">
    <property type="entry name" value="HATPase_C_sf"/>
</dbReference>
<dbReference type="PRINTS" id="PR00344">
    <property type="entry name" value="BCTRLSENSOR"/>
</dbReference>
<feature type="domain" description="Histidine kinase" evidence="6">
    <location>
        <begin position="681"/>
        <end position="898"/>
    </location>
</feature>
<evidence type="ECO:0000256" key="4">
    <source>
        <dbReference type="ARBA" id="ARBA00022679"/>
    </source>
</evidence>
<feature type="domain" description="PAC" evidence="8">
    <location>
        <begin position="611"/>
        <end position="663"/>
    </location>
</feature>
<evidence type="ECO:0000313" key="10">
    <source>
        <dbReference type="Proteomes" id="UP001500454"/>
    </source>
</evidence>
<feature type="domain" description="PAC" evidence="8">
    <location>
        <begin position="484"/>
        <end position="536"/>
    </location>
</feature>